<gene>
    <name evidence="1" type="ORF">FYK55_18530</name>
</gene>
<dbReference type="AlphaFoldDB" id="A0A5M6D0U9"/>
<evidence type="ECO:0000313" key="1">
    <source>
        <dbReference type="EMBL" id="KAA5540913.1"/>
    </source>
</evidence>
<dbReference type="Gene3D" id="3.80.10.10">
    <property type="entry name" value="Ribonuclease Inhibitor"/>
    <property type="match status" value="2"/>
</dbReference>
<comment type="caution">
    <text evidence="1">The sequence shown here is derived from an EMBL/GenBank/DDBJ whole genome shotgun (WGS) entry which is preliminary data.</text>
</comment>
<dbReference type="EMBL" id="VWOX01000011">
    <property type="protein sequence ID" value="KAA5540913.1"/>
    <property type="molecule type" value="Genomic_DNA"/>
</dbReference>
<dbReference type="GO" id="GO:0019005">
    <property type="term" value="C:SCF ubiquitin ligase complex"/>
    <property type="evidence" value="ECO:0007669"/>
    <property type="project" value="TreeGrafter"/>
</dbReference>
<keyword evidence="2" id="KW-1185">Reference proteome</keyword>
<dbReference type="RefSeq" id="WP_150077959.1">
    <property type="nucleotide sequence ID" value="NZ_VWOX01000011.1"/>
</dbReference>
<evidence type="ECO:0008006" key="3">
    <source>
        <dbReference type="Google" id="ProtNLM"/>
    </source>
</evidence>
<reference evidence="1 2" key="1">
    <citation type="submission" date="2019-08" db="EMBL/GenBank/DDBJ databases">
        <authorList>
            <person name="Dhanesh K."/>
            <person name="Kumar G."/>
            <person name="Sasikala C."/>
            <person name="Venkata Ramana C."/>
        </authorList>
    </citation>
    <scope>NUCLEOTIDE SEQUENCE [LARGE SCALE GENOMIC DNA]</scope>
    <source>
        <strain evidence="1 2">JC645</strain>
    </source>
</reference>
<name>A0A5M6D0U9_9BACT</name>
<proteinExistence type="predicted"/>
<accession>A0A5M6D0U9</accession>
<dbReference type="GO" id="GO:0031146">
    <property type="term" value="P:SCF-dependent proteasomal ubiquitin-dependent protein catabolic process"/>
    <property type="evidence" value="ECO:0007669"/>
    <property type="project" value="TreeGrafter"/>
</dbReference>
<dbReference type="SUPFAM" id="SSF52047">
    <property type="entry name" value="RNI-like"/>
    <property type="match status" value="1"/>
</dbReference>
<protein>
    <recommendedName>
        <fullName evidence="3">Leucine Rich repeats (2 copies)</fullName>
    </recommendedName>
</protein>
<dbReference type="Proteomes" id="UP000324479">
    <property type="component" value="Unassembled WGS sequence"/>
</dbReference>
<dbReference type="PANTHER" id="PTHR13318">
    <property type="entry name" value="PARTNER OF PAIRED, ISOFORM B-RELATED"/>
    <property type="match status" value="1"/>
</dbReference>
<sequence>MITRFLDLSDCHLRPAVLVGEAKFCSKTVLLLLAMMLHSGRALGDSVPVPKSDQPVTPDIQLVGVCASPLDQHQWWDYEGQALADAPDLKAAKPGDKPLKSLEPNQISRHLVLTARVPPTASIQCKVEGQKFTLRLPEQADGQSWEALKKQAEDRGAPFQPDELSWVEYSIGIRLIRDKLDATADVDVSISDGPWETVAVTPRRPGDGNDVQFELGKLGADGVEAFLPETRQQDVRVVAEDKQGEIHFAAFNLVAKGGNGTALLVRTRFRIPVADIKAYRLQTRPYQRYELSDIPLYPNSISALERIRINGGTFWGDRDLLGDRQPSDAPSDLDWANALDDQLELIGEVPSVRRVNVGSDRISDRAAEVLSDDPKLTDVRLSGKHLTADSLRAFADSSVSTLEVLGPNLKSVPPAALRSIAAAPNLHKLRLWDTQLTDADAAALAEAADLQVLCARGDQLTDDGLRSIARISSLQELRLGMTRCTDAGFEHLVNLKDLRVIDVRSDQMTNAALQSLAKLSKLRSINLAGTPVNDRGLPALHSLENLRWLNLLDTNCTLGGGRKIYETISRDLRVPSPEPRGKEAVLKISVNDPDGAPVAEAQVYLFTSDSFTSRSNPVGNPGQAPIQLGQTVTNKEGSAEFRYNTDDTLDWLAVWAITPDGAPVATTIGNWQRKDDLSKTLTVNREGIRLKLLDPSGQPASNVRVVPLKIPRDVPPQLIDTRLSQTTDAKGQVTLPGIEPKEVERIAFFSDAFGNQSTGFIRGQLANDETVIQLRPTGAIEGRIRNLGSYDPAELKGVVYTRAYGGDHPDADLATQHSWANLEVTPDGQFRIEHLMEGYANYLDESESTQFRLQWDPTEIVTQQKAVVELQTIRPIKIQGSIRVQKSWEPANDLSVSIKSGYRSGQWAWYQTATTDDGGRFTAYVLPGTLDIDVTQYYENQYRSIDFWLWRGGRFGGYHQIDAETPSCHLEPIDLVKVVKKSGKLLDPEGQPVPNESVYGFPVPLDVDATNCVGTNSHKDGSFTMTYPVTHPPVAFRGNDRESSYTIKQQDPLILVKEKSEDE</sequence>
<organism evidence="1 2">
    <name type="scientific">Roseiconus nitratireducens</name>
    <dbReference type="NCBI Taxonomy" id="2605748"/>
    <lineage>
        <taxon>Bacteria</taxon>
        <taxon>Pseudomonadati</taxon>
        <taxon>Planctomycetota</taxon>
        <taxon>Planctomycetia</taxon>
        <taxon>Pirellulales</taxon>
        <taxon>Pirellulaceae</taxon>
        <taxon>Roseiconus</taxon>
    </lineage>
</organism>
<dbReference type="SMART" id="SM00368">
    <property type="entry name" value="LRR_RI"/>
    <property type="match status" value="4"/>
</dbReference>
<evidence type="ECO:0000313" key="2">
    <source>
        <dbReference type="Proteomes" id="UP000324479"/>
    </source>
</evidence>
<dbReference type="InterPro" id="IPR032675">
    <property type="entry name" value="LRR_dom_sf"/>
</dbReference>